<dbReference type="InterPro" id="IPR058240">
    <property type="entry name" value="rSAM_sf"/>
</dbReference>
<evidence type="ECO:0000256" key="1">
    <source>
        <dbReference type="ARBA" id="ARBA00001966"/>
    </source>
</evidence>
<comment type="cofactor">
    <cofactor evidence="1">
        <name>[4Fe-4S] cluster</name>
        <dbReference type="ChEBI" id="CHEBI:49883"/>
    </cofactor>
</comment>
<protein>
    <submittedName>
        <fullName evidence="7">Thioether cross-link-forming SCIFF peptide maturase</fullName>
    </submittedName>
</protein>
<dbReference type="AlphaFoldDB" id="A0AA48KVJ1"/>
<keyword evidence="4" id="KW-0408">Iron</keyword>
<sequence length="468" mass="54244">MIHKYRLNGFNIVLDINSSSIHVVSDAAYDFLDFLDAKGRLNREYLLSNRVCELKEVADISYVEEFEIIIKEIRKLISENKLFSGNINVGGFDTTSKLKSMCLNISHSCNLSCKYCFAQQGTFGGKNCLMSLDIAKKSVDFLFKSNSYGENVEIDFFGGEPLMNFDVLKKVVFYAKNKAKMLNKKIKFTITTNGVLLNNEIIEFINKHIDNVVLSLDGRKKVHDFMRGSSFDLIVPKFKKLVDMRDGKNYYIRGTFTRKNLDFLRDILEIYKLGFKRMSLEPVVLPSNIMYSINEDDLEKIIKEYESVSQKIIEIKEKDDFVFFHFELNIDKSPCFLKRIKGCGCGVEYVAVTPSGDVYPCHQFVGIDKFKIENINNTQELEKKIKKMYNFRRYRILTVTECISCWAKYFCSGGCPANNWNFNKDLDLSYKISCKLIKKRLECAMMIQAALRMKKVKTRNFVLNKKFC</sequence>
<dbReference type="InterPro" id="IPR023867">
    <property type="entry name" value="Sulphatase_maturase_rSAM"/>
</dbReference>
<dbReference type="PANTHER" id="PTHR43273">
    <property type="entry name" value="ANAEROBIC SULFATASE-MATURATING ENZYME HOMOLOG ASLB-RELATED"/>
    <property type="match status" value="1"/>
</dbReference>
<dbReference type="SFLD" id="SFLDS00029">
    <property type="entry name" value="Radical_SAM"/>
    <property type="match status" value="1"/>
</dbReference>
<dbReference type="NCBIfam" id="TIGR03974">
    <property type="entry name" value="rSAM_six_Cys"/>
    <property type="match status" value="1"/>
</dbReference>
<dbReference type="Pfam" id="PF04055">
    <property type="entry name" value="Radical_SAM"/>
    <property type="match status" value="1"/>
</dbReference>
<dbReference type="InterPro" id="IPR007197">
    <property type="entry name" value="rSAM"/>
</dbReference>
<dbReference type="SUPFAM" id="SSF102114">
    <property type="entry name" value="Radical SAM enzymes"/>
    <property type="match status" value="1"/>
</dbReference>
<keyword evidence="5" id="KW-0411">Iron-sulfur</keyword>
<reference evidence="7" key="1">
    <citation type="journal article" date="2023" name="ISME J.">
        <title>Emergence of putative energy parasites within Clostridia revealed by genome analysis of a novel endosymbiotic clade.</title>
        <authorList>
            <person name="Takahashi K."/>
            <person name="Kuwahara H."/>
            <person name="Horikawa Y."/>
            <person name="Izawa K."/>
            <person name="Kato D."/>
            <person name="Inagaki T."/>
            <person name="Yuki M."/>
            <person name="Ohkuma M."/>
            <person name="Hongoh Y."/>
        </authorList>
    </citation>
    <scope>NUCLEOTIDE SEQUENCE</scope>
    <source>
        <strain evidence="7">CfP3-15</strain>
    </source>
</reference>
<evidence type="ECO:0000313" key="7">
    <source>
        <dbReference type="EMBL" id="BED91976.1"/>
    </source>
</evidence>
<dbReference type="PROSITE" id="PS51918">
    <property type="entry name" value="RADICAL_SAM"/>
    <property type="match status" value="1"/>
</dbReference>
<dbReference type="SFLD" id="SFLDG01384">
    <property type="entry name" value="thioether_bond_formation_requi"/>
    <property type="match status" value="1"/>
</dbReference>
<dbReference type="SFLD" id="SFLDG01067">
    <property type="entry name" value="SPASM/twitch_domain_containing"/>
    <property type="match status" value="1"/>
</dbReference>
<dbReference type="PANTHER" id="PTHR43273:SF8">
    <property type="entry name" value="RADICAL SAM DOMAIN PROTEIN"/>
    <property type="match status" value="1"/>
</dbReference>
<evidence type="ECO:0000259" key="6">
    <source>
        <dbReference type="PROSITE" id="PS51918"/>
    </source>
</evidence>
<dbReference type="EMBL" id="AP027924">
    <property type="protein sequence ID" value="BED91976.1"/>
    <property type="molecule type" value="Genomic_DNA"/>
</dbReference>
<dbReference type="KEGG" id="ips:CfP315_0535"/>
<evidence type="ECO:0000256" key="3">
    <source>
        <dbReference type="ARBA" id="ARBA00022723"/>
    </source>
</evidence>
<organism evidence="7">
    <name type="scientific">Candidatus Improbicoccus pseudotrichonymphae</name>
    <dbReference type="NCBI Taxonomy" id="3033792"/>
    <lineage>
        <taxon>Bacteria</taxon>
        <taxon>Bacillati</taxon>
        <taxon>Bacillota</taxon>
        <taxon>Clostridia</taxon>
        <taxon>Candidatus Improbicoccus</taxon>
    </lineage>
</organism>
<dbReference type="CDD" id="cd01335">
    <property type="entry name" value="Radical_SAM"/>
    <property type="match status" value="1"/>
</dbReference>
<evidence type="ECO:0000256" key="2">
    <source>
        <dbReference type="ARBA" id="ARBA00022691"/>
    </source>
</evidence>
<dbReference type="Proteomes" id="UP001337580">
    <property type="component" value="Chromosome"/>
</dbReference>
<dbReference type="Gene3D" id="3.20.20.70">
    <property type="entry name" value="Aldolase class I"/>
    <property type="match status" value="1"/>
</dbReference>
<name>A0AA48KVJ1_9FIRM</name>
<evidence type="ECO:0000256" key="4">
    <source>
        <dbReference type="ARBA" id="ARBA00023004"/>
    </source>
</evidence>
<dbReference type="InterPro" id="IPR023885">
    <property type="entry name" value="4Fe4S-binding_SPASM_dom"/>
</dbReference>
<feature type="domain" description="Radical SAM core" evidence="6">
    <location>
        <begin position="95"/>
        <end position="331"/>
    </location>
</feature>
<dbReference type="SFLD" id="SFLDG01386">
    <property type="entry name" value="main_SPASM_domain-containing"/>
    <property type="match status" value="1"/>
</dbReference>
<dbReference type="GO" id="GO:0046872">
    <property type="term" value="F:metal ion binding"/>
    <property type="evidence" value="ECO:0007669"/>
    <property type="project" value="UniProtKB-KW"/>
</dbReference>
<dbReference type="GO" id="GO:0051536">
    <property type="term" value="F:iron-sulfur cluster binding"/>
    <property type="evidence" value="ECO:0007669"/>
    <property type="project" value="UniProtKB-KW"/>
</dbReference>
<accession>A0AA48KVJ1</accession>
<gene>
    <name evidence="7" type="ORF">CfP315_0535</name>
</gene>
<dbReference type="GO" id="GO:0016491">
    <property type="term" value="F:oxidoreductase activity"/>
    <property type="evidence" value="ECO:0007669"/>
    <property type="project" value="InterPro"/>
</dbReference>
<dbReference type="InterPro" id="IPR013785">
    <property type="entry name" value="Aldolase_TIM"/>
</dbReference>
<evidence type="ECO:0000256" key="5">
    <source>
        <dbReference type="ARBA" id="ARBA00023014"/>
    </source>
</evidence>
<dbReference type="InterPro" id="IPR024025">
    <property type="entry name" value="SCIFF_rSAM_maturase"/>
</dbReference>
<keyword evidence="2" id="KW-0949">S-adenosyl-L-methionine</keyword>
<keyword evidence="3" id="KW-0479">Metal-binding</keyword>
<proteinExistence type="predicted"/>
<dbReference type="NCBIfam" id="TIGR04085">
    <property type="entry name" value="rSAM_more_4Fe4S"/>
    <property type="match status" value="1"/>
</dbReference>